<keyword evidence="2" id="KW-1185">Reference proteome</keyword>
<sequence>MVVLLEQGRFGKLLPIDHANNKIKGVYHLPSHCSRDIMAAVVEASAFLLGLFLFDSYKLEIVTPYGVSTKWYPKSVIA</sequence>
<organism evidence="1 2">
    <name type="scientific">Streptococcus phage SW12</name>
    <dbReference type="NCBI Taxonomy" id="2419632"/>
    <lineage>
        <taxon>Viruses</taxon>
        <taxon>Duplodnaviria</taxon>
        <taxon>Heunggongvirae</taxon>
        <taxon>Uroviricota</taxon>
        <taxon>Caudoviricetes</taxon>
        <taxon>Aliceevansviridae</taxon>
        <taxon>Moineauvirus</taxon>
        <taxon>Moineauvirus SW12</taxon>
    </lineage>
</organism>
<accession>A0A3S5H186</accession>
<evidence type="ECO:0000313" key="2">
    <source>
        <dbReference type="Proteomes" id="UP000277552"/>
    </source>
</evidence>
<evidence type="ECO:0000313" key="1">
    <source>
        <dbReference type="EMBL" id="AYP29475.1"/>
    </source>
</evidence>
<dbReference type="Proteomes" id="UP000277552">
    <property type="component" value="Segment"/>
</dbReference>
<name>A0A3S5H186_9CAUD</name>
<reference evidence="1 2" key="1">
    <citation type="journal article" date="2018" name="Viruses">
        <title>Biodiversity of Streptococcus thermophilus Phages in Global Dairy Fermentations.</title>
        <authorList>
            <person name="Lavelle K."/>
            <person name="Martinez I."/>
            <person name="Neve H."/>
            <person name="Lugli G."/>
            <person name="Franz C."/>
            <person name="Ventura M."/>
            <person name="Bello F."/>
            <person name="Sinderen D."/>
            <person name="Mahony J."/>
        </authorList>
    </citation>
    <scope>NUCLEOTIDE SEQUENCE [LARGE SCALE GENOMIC DNA]</scope>
</reference>
<proteinExistence type="predicted"/>
<gene>
    <name evidence="1" type="ORF">SW12_025</name>
</gene>
<protein>
    <submittedName>
        <fullName evidence="1">Uncharacterized protein</fullName>
    </submittedName>
</protein>
<dbReference type="EMBL" id="MH892361">
    <property type="protein sequence ID" value="AYP29475.1"/>
    <property type="molecule type" value="Genomic_DNA"/>
</dbReference>